<dbReference type="Proteomes" id="UP000185062">
    <property type="component" value="Unassembled WGS sequence"/>
</dbReference>
<dbReference type="PROSITE" id="PS51257">
    <property type="entry name" value="PROKAR_LIPOPROTEIN"/>
    <property type="match status" value="1"/>
</dbReference>
<accession>A0A1N6F3D6</accession>
<organism evidence="2 3">
    <name type="scientific">Nitrosomonas cryotolerans ATCC 49181</name>
    <dbReference type="NCBI Taxonomy" id="1131553"/>
    <lineage>
        <taxon>Bacteria</taxon>
        <taxon>Pseudomonadati</taxon>
        <taxon>Pseudomonadota</taxon>
        <taxon>Betaproteobacteria</taxon>
        <taxon>Nitrosomonadales</taxon>
        <taxon>Nitrosomonadaceae</taxon>
        <taxon>Nitrosomonas</taxon>
    </lineage>
</organism>
<protein>
    <submittedName>
        <fullName evidence="2">Uncharacterized protein</fullName>
    </submittedName>
</protein>
<evidence type="ECO:0000313" key="2">
    <source>
        <dbReference type="EMBL" id="SIN89716.1"/>
    </source>
</evidence>
<gene>
    <name evidence="2" type="ORF">SAMN02743940_0066</name>
</gene>
<dbReference type="EMBL" id="FSRO01000001">
    <property type="protein sequence ID" value="SIN89716.1"/>
    <property type="molecule type" value="Genomic_DNA"/>
</dbReference>
<feature type="signal peptide" evidence="1">
    <location>
        <begin position="1"/>
        <end position="25"/>
    </location>
</feature>
<dbReference type="eggNOG" id="ENOG502Z7KU">
    <property type="taxonomic scope" value="Bacteria"/>
</dbReference>
<proteinExistence type="predicted"/>
<name>A0A1N6F3D6_9PROT</name>
<reference evidence="2 3" key="1">
    <citation type="submission" date="2016-12" db="EMBL/GenBank/DDBJ databases">
        <authorList>
            <person name="Song W.-J."/>
            <person name="Kurnit D.M."/>
        </authorList>
    </citation>
    <scope>NUCLEOTIDE SEQUENCE [LARGE SCALE GENOMIC DNA]</scope>
    <source>
        <strain evidence="2 3">ATCC 49181</strain>
    </source>
</reference>
<keyword evidence="3" id="KW-1185">Reference proteome</keyword>
<keyword evidence="1" id="KW-0732">Signal</keyword>
<evidence type="ECO:0000256" key="1">
    <source>
        <dbReference type="SAM" id="SignalP"/>
    </source>
</evidence>
<sequence length="488" mass="55107">MISRFMMVSAALVLSGCMLTSPALPVVTKNGALDRCWELYQDLDQTVADHGVTPSRPERITGFPYLRMTRFLASYSQQDLSNEALQSWLKRLMDADQAARSVELASLEKSEKGWLSTRYGTDLTRLLEDCAHRLVAIGLARPERLALLREQAVAASEYRLLNQVFGLYPLLSLPVRFGVNRYQKRVHAVFAQSLEMLPVQGQIRRFQMPPRDVYDASDGMAYDALGIPLPTTRQLEALFAMHAPVWEIDVVDNYDLPGRPVWQTNNQPSVDYSTGLVYYYPSYTRWQGQALLQLNYLIWFSERPSTNIVDIFSGALDGLLWRVTLDTAGNVMIYDSIHACGCYHYFFPTASLVLRAEAAELPEPPLLPQSAPSLTIGQRLIIRIASGSHYIQKLYADMPSGRTLHGRSYQELYFTPTRNKGHRSLFRPDGLIEGSARLERWLLWPMGVPSAGAMRERGHHATAFIGRRHFDDAALLESLFKPVSGPVY</sequence>
<feature type="chain" id="PRO_5009935824" evidence="1">
    <location>
        <begin position="26"/>
        <end position="488"/>
    </location>
</feature>
<dbReference type="RefSeq" id="WP_051537588.1">
    <property type="nucleotide sequence ID" value="NZ_FSRO01000001.1"/>
</dbReference>
<dbReference type="STRING" id="44575.SAMN05216419_10145"/>
<evidence type="ECO:0000313" key="3">
    <source>
        <dbReference type="Proteomes" id="UP000185062"/>
    </source>
</evidence>
<dbReference type="AlphaFoldDB" id="A0A1N6F3D6"/>